<evidence type="ECO:0000313" key="3">
    <source>
        <dbReference type="EMBL" id="KAF2424209.1"/>
    </source>
</evidence>
<accession>A0A9P4TV46</accession>
<evidence type="ECO:0000256" key="2">
    <source>
        <dbReference type="SAM" id="MobiDB-lite"/>
    </source>
</evidence>
<proteinExistence type="predicted"/>
<feature type="region of interest" description="Disordered" evidence="2">
    <location>
        <begin position="1"/>
        <end position="144"/>
    </location>
</feature>
<feature type="compositionally biased region" description="Polar residues" evidence="2">
    <location>
        <begin position="131"/>
        <end position="141"/>
    </location>
</feature>
<comment type="caution">
    <text evidence="3">The sequence shown here is derived from an EMBL/GenBank/DDBJ whole genome shotgun (WGS) entry which is preliminary data.</text>
</comment>
<feature type="compositionally biased region" description="Low complexity" evidence="2">
    <location>
        <begin position="41"/>
        <end position="60"/>
    </location>
</feature>
<feature type="compositionally biased region" description="Basic and acidic residues" evidence="2">
    <location>
        <begin position="15"/>
        <end position="26"/>
    </location>
</feature>
<sequence length="1239" mass="135884">MSTFPKRSRSTAADMMDRETEPDPKRLKVNTAPSIGPPKGAPLGPAASTSSARSAAPTRSVTTDNHNREPYLLGRREYPDDPDAVRRRDSDTSAFVGLHPGRVQGTGNAERSPGSGANSPAMRSPGVRSPAVQSPSMQSPRMHNIPLNRERSGYVSNSPIAPTALVNQEKSAVTQGPSVPQSPLAQSTIRRSPIAQIKKDLIANDLLAPANAIERMLLTNTRATLSLFKQDQLNIRLQARKAELVAVEKYERGTKTFDDRRKAVEKAKEEVETNVISVQQLLEGQKKQAAAIAELMSPSAAGKEGETNTVTVANEKISLLQKQLDLMNTSFDNKLEMQLSNFEKKIRTELNQKDKKIAELEFSVATAVEAVQQARDALNTSSAGISDLRNKVSLEAQARQSVSVAVINEKTKRTGQTEPQLEKHGKTILNLEGEIRDIHKRMDILVGSGPKSDKPDLLEKHDREISIIYKDISSLIKKEKDLYAKVESLTKQGKRLQNDLDGEKKERVTIIDEDIKKLYNRVSQHKVDNENLKSTDSKLDARVFKLEELTKDFNELEAKRREESTTNANKIASLTSKVSVLNARQNPNPATSTKGLSSPPDILALVKAEIEAEMERHGDTWVQATLKLTEDVIGERLVTAKSGGGDNESLSIEVKGQLDAVCSRLEEVEHTLSGESMDDTDPGCIVHLVINQSKWIDDSKPKFNKLHEEVVVAKEQLNNLKPFDARITALESTTVNNVMLEDRVHALEVKGIAEARQSRDDSVTSNASASAPCAPDATQVKKIKNAVKELQGGYKTALASLASFESQLAENKVAEEGQKKDLEKGLAETFDLINDRFNIFSDRVGLVEDKLVQPGPRTKESWSPEAGNQRPVQESVTTQQQVQRLEKQVERLEKRSPPLRSEGQSRETIEALTKFSQAITNLENGQAALRAESVTGLVRTNSLAIASLEQRYQNLMTNDLAGHILNQLRQQHSSLLDPAVISTRFQQQDNAIGRLGQWQSNNKYGHRLTAVENKVAAISPTPLTTTDIDTAVDRLGGSASAKSGSEIQGGPVEAPLTIESQVDTLRKSLYMLIRQLNLEAYFNVDGTVTEPPTILSAEFEKQITTLVERLNVLTENAKNSDQQLKALIDDVHAANDTLDTLGGSISNTTHELLDVKNKCVKKKDFEEVRTTVRKMNSGVLGGGKVVFNGTNGVRSSSKHAISDLEDSQDDMALAEGVRRSLTARASGSGSGTPISRTKF</sequence>
<dbReference type="EMBL" id="MU007076">
    <property type="protein sequence ID" value="KAF2424209.1"/>
    <property type="molecule type" value="Genomic_DNA"/>
</dbReference>
<evidence type="ECO:0000313" key="4">
    <source>
        <dbReference type="Proteomes" id="UP000800235"/>
    </source>
</evidence>
<keyword evidence="4" id="KW-1185">Reference proteome</keyword>
<dbReference type="Proteomes" id="UP000800235">
    <property type="component" value="Unassembled WGS sequence"/>
</dbReference>
<protein>
    <submittedName>
        <fullName evidence="3">Uncharacterized protein</fullName>
    </submittedName>
</protein>
<feature type="compositionally biased region" description="Basic and acidic residues" evidence="2">
    <location>
        <begin position="65"/>
        <end position="91"/>
    </location>
</feature>
<keyword evidence="1" id="KW-0175">Coiled coil</keyword>
<feature type="region of interest" description="Disordered" evidence="2">
    <location>
        <begin position="852"/>
        <end position="880"/>
    </location>
</feature>
<gene>
    <name evidence="3" type="ORF">EJ08DRAFT_417790</name>
</gene>
<reference evidence="3" key="1">
    <citation type="journal article" date="2020" name="Stud. Mycol.">
        <title>101 Dothideomycetes genomes: a test case for predicting lifestyles and emergence of pathogens.</title>
        <authorList>
            <person name="Haridas S."/>
            <person name="Albert R."/>
            <person name="Binder M."/>
            <person name="Bloem J."/>
            <person name="Labutti K."/>
            <person name="Salamov A."/>
            <person name="Andreopoulos B."/>
            <person name="Baker S."/>
            <person name="Barry K."/>
            <person name="Bills G."/>
            <person name="Bluhm B."/>
            <person name="Cannon C."/>
            <person name="Castanera R."/>
            <person name="Culley D."/>
            <person name="Daum C."/>
            <person name="Ezra D."/>
            <person name="Gonzalez J."/>
            <person name="Henrissat B."/>
            <person name="Kuo A."/>
            <person name="Liang C."/>
            <person name="Lipzen A."/>
            <person name="Lutzoni F."/>
            <person name="Magnuson J."/>
            <person name="Mondo S."/>
            <person name="Nolan M."/>
            <person name="Ohm R."/>
            <person name="Pangilinan J."/>
            <person name="Park H.-J."/>
            <person name="Ramirez L."/>
            <person name="Alfaro M."/>
            <person name="Sun H."/>
            <person name="Tritt A."/>
            <person name="Yoshinaga Y."/>
            <person name="Zwiers L.-H."/>
            <person name="Turgeon B."/>
            <person name="Goodwin S."/>
            <person name="Spatafora J."/>
            <person name="Crous P."/>
            <person name="Grigoriev I."/>
        </authorList>
    </citation>
    <scope>NUCLEOTIDE SEQUENCE</scope>
    <source>
        <strain evidence="3">CBS 130266</strain>
    </source>
</reference>
<feature type="compositionally biased region" description="Basic and acidic residues" evidence="2">
    <location>
        <begin position="852"/>
        <end position="862"/>
    </location>
</feature>
<evidence type="ECO:0000256" key="1">
    <source>
        <dbReference type="SAM" id="Coils"/>
    </source>
</evidence>
<feature type="coiled-coil region" evidence="1">
    <location>
        <begin position="1096"/>
        <end position="1130"/>
    </location>
</feature>
<organism evidence="3 4">
    <name type="scientific">Tothia fuscella</name>
    <dbReference type="NCBI Taxonomy" id="1048955"/>
    <lineage>
        <taxon>Eukaryota</taxon>
        <taxon>Fungi</taxon>
        <taxon>Dikarya</taxon>
        <taxon>Ascomycota</taxon>
        <taxon>Pezizomycotina</taxon>
        <taxon>Dothideomycetes</taxon>
        <taxon>Pleosporomycetidae</taxon>
        <taxon>Venturiales</taxon>
        <taxon>Cylindrosympodiaceae</taxon>
        <taxon>Tothia</taxon>
    </lineage>
</organism>
<name>A0A9P4TV46_9PEZI</name>
<feature type="coiled-coil region" evidence="1">
    <location>
        <begin position="486"/>
        <end position="566"/>
    </location>
</feature>
<dbReference type="AlphaFoldDB" id="A0A9P4TV46"/>